<keyword evidence="2" id="KW-1185">Reference proteome</keyword>
<evidence type="ECO:0000313" key="1">
    <source>
        <dbReference type="EMBL" id="QUC66275.1"/>
    </source>
</evidence>
<gene>
    <name evidence="1" type="ORF">JYE49_10425</name>
</gene>
<evidence type="ECO:0000313" key="2">
    <source>
        <dbReference type="Proteomes" id="UP000682782"/>
    </source>
</evidence>
<protein>
    <submittedName>
        <fullName evidence="1">DMT family transporter</fullName>
    </submittedName>
</protein>
<dbReference type="EMBL" id="CP068393">
    <property type="protein sequence ID" value="QUC66275.1"/>
    <property type="molecule type" value="Genomic_DNA"/>
</dbReference>
<proteinExistence type="predicted"/>
<sequence length="308" mass="33088">MNRKALRGSLLLLLGAVIWGAAFVAQRVGMDHMGPFTFNGVRMLLAWLVMIPVTLLFERKNKKSPDYKAPDPKEQRLSGVICGALLFIASSLQQMGLVSTSAGKAGFITALYVVLVPVAAWFLFRKNPGKIIWLGVLIAVAALWLLCMPAGGGFELQGGDLLVLGCAVCFTFQILCVDHYAPRVSGVKLARDEFLVTGGLSMLIALATEPITCEGLREALIPILYAGIMSGAVGYTLQVLGQRDTDPTVASLIMCMEAVFAVLTGALLIGEKMTVRETVGCVLMFFAVILAQLSPVISSIRRNGQSHR</sequence>
<name>A0AC61MV16_9FIRM</name>
<organism evidence="1 2">
    <name type="scientific">Aristaeella hokkaidonensis</name>
    <dbReference type="NCBI Taxonomy" id="3046382"/>
    <lineage>
        <taxon>Bacteria</taxon>
        <taxon>Bacillati</taxon>
        <taxon>Bacillota</taxon>
        <taxon>Clostridia</taxon>
        <taxon>Eubacteriales</taxon>
        <taxon>Aristaeellaceae</taxon>
        <taxon>Aristaeella</taxon>
    </lineage>
</organism>
<reference evidence="1" key="1">
    <citation type="submission" date="2021-01" db="EMBL/GenBank/DDBJ databases">
        <title>Complete genome sequence of Clostridiales bacterium R-7.</title>
        <authorList>
            <person name="Mahoney-Kurpe S.C."/>
            <person name="Palevich N."/>
            <person name="Koike S."/>
            <person name="Moon C.D."/>
            <person name="Attwood G.T."/>
        </authorList>
    </citation>
    <scope>NUCLEOTIDE SEQUENCE</scope>
    <source>
        <strain evidence="1">R-7</strain>
    </source>
</reference>
<dbReference type="Proteomes" id="UP000682782">
    <property type="component" value="Chromosome"/>
</dbReference>
<accession>A0AC61MV16</accession>